<comment type="similarity">
    <text evidence="2">Belongs to the VPS37 family.</text>
</comment>
<evidence type="ECO:0000313" key="9">
    <source>
        <dbReference type="Proteomes" id="UP000824469"/>
    </source>
</evidence>
<dbReference type="Proteomes" id="UP000824469">
    <property type="component" value="Unassembled WGS sequence"/>
</dbReference>
<dbReference type="PANTHER" id="PTHR13678:SF2">
    <property type="entry name" value="VACUOLAR PROTEIN SORTING-ASSOCIATED PROTEIN 37A"/>
    <property type="match status" value="1"/>
</dbReference>
<dbReference type="InterPro" id="IPR029012">
    <property type="entry name" value="Helix_hairpin_bin_sf"/>
</dbReference>
<dbReference type="AlphaFoldDB" id="A0AA38FWK2"/>
<accession>A0AA38FWK2</accession>
<evidence type="ECO:0000256" key="2">
    <source>
        <dbReference type="ARBA" id="ARBA00007617"/>
    </source>
</evidence>
<comment type="caution">
    <text evidence="8">The sequence shown here is derived from an EMBL/GenBank/DDBJ whole genome shotgun (WGS) entry which is preliminary data.</text>
</comment>
<dbReference type="Pfam" id="PF07200">
    <property type="entry name" value="Mod_r"/>
    <property type="match status" value="1"/>
</dbReference>
<keyword evidence="5 6" id="KW-0653">Protein transport</keyword>
<dbReference type="PROSITE" id="PS51314">
    <property type="entry name" value="VPS37_C"/>
    <property type="match status" value="1"/>
</dbReference>
<gene>
    <name evidence="8" type="ORF">KI387_026105</name>
</gene>
<feature type="non-terminal residue" evidence="8">
    <location>
        <position position="1"/>
    </location>
</feature>
<dbReference type="GO" id="GO:0000813">
    <property type="term" value="C:ESCRT I complex"/>
    <property type="evidence" value="ECO:0007669"/>
    <property type="project" value="TreeGrafter"/>
</dbReference>
<dbReference type="GO" id="GO:0006623">
    <property type="term" value="P:protein targeting to vacuole"/>
    <property type="evidence" value="ECO:0007669"/>
    <property type="project" value="TreeGrafter"/>
</dbReference>
<evidence type="ECO:0000313" key="8">
    <source>
        <dbReference type="EMBL" id="KAH9311070.1"/>
    </source>
</evidence>
<dbReference type="InterPro" id="IPR037202">
    <property type="entry name" value="ESCRT_assembly_dom"/>
</dbReference>
<dbReference type="OMA" id="AAPTWYQ"/>
<dbReference type="EMBL" id="JAHRHJ020000006">
    <property type="protein sequence ID" value="KAH9311070.1"/>
    <property type="molecule type" value="Genomic_DNA"/>
</dbReference>
<sequence>YTLQKQKTLAKMHRPILGGQQQAHTMPFAAPTWYQPPTVTPSINSIYPSASPGMGPSSETSMSSRLNSVVNQFANSRPFSPAPNAQLSDMFPALQEKSVDELNQLLTDSKAYNVFLHSLEPVRHLDSLRGELIKGHGDLARNNLAKDSQIAELRNQCTIIRTTEVAAARENFEEIQKREKEITAIYSSSQLLDRLQEAAAKVDNESEILHQKLLSGDIDLTEFIHKYKRQKVLYHRRMQIHLAAKLSLGTPG</sequence>
<evidence type="ECO:0000256" key="3">
    <source>
        <dbReference type="ARBA" id="ARBA00022448"/>
    </source>
</evidence>
<keyword evidence="4" id="KW-0967">Endosome</keyword>
<keyword evidence="3 6" id="KW-0813">Transport</keyword>
<feature type="domain" description="VPS37 C-terminal" evidence="7">
    <location>
        <begin position="169"/>
        <end position="252"/>
    </location>
</feature>
<dbReference type="GO" id="GO:0043162">
    <property type="term" value="P:ubiquitin-dependent protein catabolic process via the multivesicular body sorting pathway"/>
    <property type="evidence" value="ECO:0007669"/>
    <property type="project" value="TreeGrafter"/>
</dbReference>
<proteinExistence type="inferred from homology"/>
<evidence type="ECO:0000256" key="1">
    <source>
        <dbReference type="ARBA" id="ARBA00004177"/>
    </source>
</evidence>
<dbReference type="PANTHER" id="PTHR13678">
    <property type="entry name" value="VACUOLAR PROTEIN SORTING-ASSOCIATED PROTEIN 37"/>
    <property type="match status" value="1"/>
</dbReference>
<evidence type="ECO:0000259" key="7">
    <source>
        <dbReference type="PROSITE" id="PS51314"/>
    </source>
</evidence>
<dbReference type="InterPro" id="IPR009851">
    <property type="entry name" value="Mod_r"/>
</dbReference>
<evidence type="ECO:0000256" key="5">
    <source>
        <dbReference type="ARBA" id="ARBA00022927"/>
    </source>
</evidence>
<dbReference type="GO" id="GO:0006612">
    <property type="term" value="P:protein targeting to membrane"/>
    <property type="evidence" value="ECO:0007669"/>
    <property type="project" value="TreeGrafter"/>
</dbReference>
<comment type="subcellular location">
    <subcellularLocation>
        <location evidence="1">Endosome</location>
    </subcellularLocation>
</comment>
<dbReference type="Gene3D" id="1.10.287.660">
    <property type="entry name" value="Helix hairpin bin"/>
    <property type="match status" value="1"/>
</dbReference>
<organism evidence="8 9">
    <name type="scientific">Taxus chinensis</name>
    <name type="common">Chinese yew</name>
    <name type="synonym">Taxus wallichiana var. chinensis</name>
    <dbReference type="NCBI Taxonomy" id="29808"/>
    <lineage>
        <taxon>Eukaryota</taxon>
        <taxon>Viridiplantae</taxon>
        <taxon>Streptophyta</taxon>
        <taxon>Embryophyta</taxon>
        <taxon>Tracheophyta</taxon>
        <taxon>Spermatophyta</taxon>
        <taxon>Pinopsida</taxon>
        <taxon>Pinidae</taxon>
        <taxon>Conifers II</taxon>
        <taxon>Cupressales</taxon>
        <taxon>Taxaceae</taxon>
        <taxon>Taxus</taxon>
    </lineage>
</organism>
<keyword evidence="9" id="KW-1185">Reference proteome</keyword>
<protein>
    <recommendedName>
        <fullName evidence="7">VPS37 C-terminal domain-containing protein</fullName>
    </recommendedName>
</protein>
<name>A0AA38FWK2_TAXCH</name>
<reference evidence="8 9" key="1">
    <citation type="journal article" date="2021" name="Nat. Plants">
        <title>The Taxus genome provides insights into paclitaxel biosynthesis.</title>
        <authorList>
            <person name="Xiong X."/>
            <person name="Gou J."/>
            <person name="Liao Q."/>
            <person name="Li Y."/>
            <person name="Zhou Q."/>
            <person name="Bi G."/>
            <person name="Li C."/>
            <person name="Du R."/>
            <person name="Wang X."/>
            <person name="Sun T."/>
            <person name="Guo L."/>
            <person name="Liang H."/>
            <person name="Lu P."/>
            <person name="Wu Y."/>
            <person name="Zhang Z."/>
            <person name="Ro D.K."/>
            <person name="Shang Y."/>
            <person name="Huang S."/>
            <person name="Yan J."/>
        </authorList>
    </citation>
    <scope>NUCLEOTIDE SEQUENCE [LARGE SCALE GENOMIC DNA]</scope>
    <source>
        <strain evidence="8">Ta-2019</strain>
    </source>
</reference>
<evidence type="ECO:0000256" key="6">
    <source>
        <dbReference type="PROSITE-ProRule" id="PRU00646"/>
    </source>
</evidence>
<dbReference type="SUPFAM" id="SSF140111">
    <property type="entry name" value="Endosomal sorting complex assembly domain"/>
    <property type="match status" value="1"/>
</dbReference>
<evidence type="ECO:0000256" key="4">
    <source>
        <dbReference type="ARBA" id="ARBA00022753"/>
    </source>
</evidence>
<feature type="non-terminal residue" evidence="8">
    <location>
        <position position="252"/>
    </location>
</feature>